<dbReference type="PANTHER" id="PTHR15874:SF1">
    <property type="entry name" value="NUCLEOLAR AND SPINDLE-ASSOCIATED PROTEIN 1"/>
    <property type="match status" value="1"/>
</dbReference>
<proteinExistence type="inferred from homology"/>
<feature type="compositionally biased region" description="Polar residues" evidence="12">
    <location>
        <begin position="202"/>
        <end position="214"/>
    </location>
</feature>
<keyword evidence="15" id="KW-1185">Reference proteome</keyword>
<feature type="compositionally biased region" description="Low complexity" evidence="12">
    <location>
        <begin position="215"/>
        <end position="249"/>
    </location>
</feature>
<evidence type="ECO:0000256" key="9">
    <source>
        <dbReference type="ARBA" id="ARBA00023212"/>
    </source>
</evidence>
<feature type="compositionally biased region" description="Polar residues" evidence="12">
    <location>
        <begin position="183"/>
        <end position="195"/>
    </location>
</feature>
<dbReference type="InterPro" id="IPR003034">
    <property type="entry name" value="SAP_dom"/>
</dbReference>
<dbReference type="PROSITE" id="PS50800">
    <property type="entry name" value="SAP"/>
    <property type="match status" value="1"/>
</dbReference>
<protein>
    <recommendedName>
        <fullName evidence="13">SAP domain-containing protein</fullName>
    </recommendedName>
</protein>
<keyword evidence="6" id="KW-0493">Microtubule</keyword>
<dbReference type="GO" id="GO:0007076">
    <property type="term" value="P:mitotic chromosome condensation"/>
    <property type="evidence" value="ECO:0007669"/>
    <property type="project" value="TreeGrafter"/>
</dbReference>
<keyword evidence="7" id="KW-0498">Mitosis</keyword>
<dbReference type="GO" id="GO:0005730">
    <property type="term" value="C:nucleolus"/>
    <property type="evidence" value="ECO:0007669"/>
    <property type="project" value="TreeGrafter"/>
</dbReference>
<dbReference type="Pfam" id="PF16006">
    <property type="entry name" value="NUSAP"/>
    <property type="match status" value="1"/>
</dbReference>
<evidence type="ECO:0000256" key="8">
    <source>
        <dbReference type="ARBA" id="ARBA00023125"/>
    </source>
</evidence>
<keyword evidence="5" id="KW-0132">Cell division</keyword>
<feature type="compositionally biased region" description="Polar residues" evidence="12">
    <location>
        <begin position="94"/>
        <end position="107"/>
    </location>
</feature>
<evidence type="ECO:0000256" key="2">
    <source>
        <dbReference type="ARBA" id="ARBA00004186"/>
    </source>
</evidence>
<keyword evidence="11" id="KW-0131">Cell cycle</keyword>
<keyword evidence="10" id="KW-0539">Nucleus</keyword>
<reference evidence="14" key="1">
    <citation type="journal article" date="2019" name="bioRxiv">
        <title>The Genome of the Zebra Mussel, Dreissena polymorpha: A Resource for Invasive Species Research.</title>
        <authorList>
            <person name="McCartney M.A."/>
            <person name="Auch B."/>
            <person name="Kono T."/>
            <person name="Mallez S."/>
            <person name="Zhang Y."/>
            <person name="Obille A."/>
            <person name="Becker A."/>
            <person name="Abrahante J.E."/>
            <person name="Garbe J."/>
            <person name="Badalamenti J.P."/>
            <person name="Herman A."/>
            <person name="Mangelson H."/>
            <person name="Liachko I."/>
            <person name="Sullivan S."/>
            <person name="Sone E.D."/>
            <person name="Koren S."/>
            <person name="Silverstein K.A.T."/>
            <person name="Beckman K.B."/>
            <person name="Gohl D.M."/>
        </authorList>
    </citation>
    <scope>NUCLEOTIDE SEQUENCE</scope>
    <source>
        <strain evidence="14">Duluth1</strain>
        <tissue evidence="14">Whole animal</tissue>
    </source>
</reference>
<dbReference type="GO" id="GO:0008017">
    <property type="term" value="F:microtubule binding"/>
    <property type="evidence" value="ECO:0007669"/>
    <property type="project" value="TreeGrafter"/>
</dbReference>
<evidence type="ECO:0000259" key="13">
    <source>
        <dbReference type="PROSITE" id="PS50800"/>
    </source>
</evidence>
<accession>A0A9D4KQR4</accession>
<comment type="similarity">
    <text evidence="3">Belongs to the NUSAP family.</text>
</comment>
<keyword evidence="4" id="KW-0963">Cytoplasm</keyword>
<comment type="caution">
    <text evidence="14">The sequence shown here is derived from an EMBL/GenBank/DDBJ whole genome shotgun (WGS) entry which is preliminary data.</text>
</comment>
<evidence type="ECO:0000256" key="6">
    <source>
        <dbReference type="ARBA" id="ARBA00022701"/>
    </source>
</evidence>
<evidence type="ECO:0000256" key="7">
    <source>
        <dbReference type="ARBA" id="ARBA00022776"/>
    </source>
</evidence>
<dbReference type="GO" id="GO:0003677">
    <property type="term" value="F:DNA binding"/>
    <property type="evidence" value="ECO:0007669"/>
    <property type="project" value="UniProtKB-KW"/>
</dbReference>
<dbReference type="AlphaFoldDB" id="A0A9D4KQR4"/>
<evidence type="ECO:0000313" key="15">
    <source>
        <dbReference type="Proteomes" id="UP000828390"/>
    </source>
</evidence>
<evidence type="ECO:0000256" key="10">
    <source>
        <dbReference type="ARBA" id="ARBA00023242"/>
    </source>
</evidence>
<keyword evidence="8" id="KW-0238">DNA-binding</keyword>
<feature type="compositionally biased region" description="Polar residues" evidence="12">
    <location>
        <begin position="161"/>
        <end position="172"/>
    </location>
</feature>
<evidence type="ECO:0000256" key="3">
    <source>
        <dbReference type="ARBA" id="ARBA00009702"/>
    </source>
</evidence>
<feature type="compositionally biased region" description="Polar residues" evidence="12">
    <location>
        <begin position="53"/>
        <end position="68"/>
    </location>
</feature>
<dbReference type="GO" id="GO:0000281">
    <property type="term" value="P:mitotic cytokinesis"/>
    <property type="evidence" value="ECO:0007669"/>
    <property type="project" value="InterPro"/>
</dbReference>
<name>A0A9D4KQR4_DREPO</name>
<dbReference type="GO" id="GO:0040001">
    <property type="term" value="P:establishment of mitotic spindle localization"/>
    <property type="evidence" value="ECO:0007669"/>
    <property type="project" value="InterPro"/>
</dbReference>
<sequence length="458" mass="50237">MRDLESMKYAELRQLAKSVGIKANMKQEKLIALLKKYYSANENTTDEQKQNEKSQQNVQKATPSTTPEVVNKTKTDPPKSNSSKLSAKTLARVSKSQTPKSKPTTPVQKPVPAQPSAPQTDMTVTQTNNEQEQKKKTVANIKSKKATPSTTPVVVNKTKTDPPQSKEANSSKVAAKTLARVSKAQTPKSKPSTPVQKPVPSQPTAPKTDVTITQTESITPIAATSSSSTELTTENSSAPISTSAESSTPLTQQRSGSRWQKKVFTPTQTSSSPANALAGKRKRSETPSDEQSAKKNRRSTFEKAPTPGIKTPEVFSPAPDADEASPGVDDMLRVMKSDMSSQEMKEALMTAIDKKVHNKLKNAPAPTATSTNIPRFAAFALKIKEEKKPITPGNKDWKRIHEKQFEKFDSIDVYLDKKRKRAEELTTSVKKARTILDEVHNVANRLKAHKTPVLDENK</sequence>
<feature type="compositionally biased region" description="Polar residues" evidence="12">
    <location>
        <begin position="116"/>
        <end position="130"/>
    </location>
</feature>
<feature type="region of interest" description="Disordered" evidence="12">
    <location>
        <begin position="43"/>
        <end position="328"/>
    </location>
</feature>
<keyword evidence="9" id="KW-0206">Cytoskeleton</keyword>
<dbReference type="GO" id="GO:0072686">
    <property type="term" value="C:mitotic spindle"/>
    <property type="evidence" value="ECO:0007669"/>
    <property type="project" value="TreeGrafter"/>
</dbReference>
<evidence type="ECO:0000256" key="1">
    <source>
        <dbReference type="ARBA" id="ARBA00004123"/>
    </source>
</evidence>
<organism evidence="14 15">
    <name type="scientific">Dreissena polymorpha</name>
    <name type="common">Zebra mussel</name>
    <name type="synonym">Mytilus polymorpha</name>
    <dbReference type="NCBI Taxonomy" id="45954"/>
    <lineage>
        <taxon>Eukaryota</taxon>
        <taxon>Metazoa</taxon>
        <taxon>Spiralia</taxon>
        <taxon>Lophotrochozoa</taxon>
        <taxon>Mollusca</taxon>
        <taxon>Bivalvia</taxon>
        <taxon>Autobranchia</taxon>
        <taxon>Heteroconchia</taxon>
        <taxon>Euheterodonta</taxon>
        <taxon>Imparidentia</taxon>
        <taxon>Neoheterodontei</taxon>
        <taxon>Myida</taxon>
        <taxon>Dreissenoidea</taxon>
        <taxon>Dreissenidae</taxon>
        <taxon>Dreissena</taxon>
    </lineage>
</organism>
<evidence type="ECO:0000256" key="12">
    <source>
        <dbReference type="SAM" id="MobiDB-lite"/>
    </source>
</evidence>
<dbReference type="EMBL" id="JAIWYP010000003">
    <property type="protein sequence ID" value="KAH3844355.1"/>
    <property type="molecule type" value="Genomic_DNA"/>
</dbReference>
<dbReference type="InterPro" id="IPR026756">
    <property type="entry name" value="NuSAP"/>
</dbReference>
<dbReference type="Proteomes" id="UP000828390">
    <property type="component" value="Unassembled WGS sequence"/>
</dbReference>
<feature type="domain" description="SAP" evidence="13">
    <location>
        <begin position="4"/>
        <end position="38"/>
    </location>
</feature>
<evidence type="ECO:0000256" key="11">
    <source>
        <dbReference type="ARBA" id="ARBA00023306"/>
    </source>
</evidence>
<dbReference type="GO" id="GO:0005874">
    <property type="term" value="C:microtubule"/>
    <property type="evidence" value="ECO:0007669"/>
    <property type="project" value="UniProtKB-KW"/>
</dbReference>
<gene>
    <name evidence="14" type="ORF">DPMN_086613</name>
</gene>
<evidence type="ECO:0000256" key="4">
    <source>
        <dbReference type="ARBA" id="ARBA00022490"/>
    </source>
</evidence>
<comment type="subcellular location">
    <subcellularLocation>
        <location evidence="2">Cytoplasm</location>
        <location evidence="2">Cytoskeleton</location>
        <location evidence="2">Spindle</location>
    </subcellularLocation>
    <subcellularLocation>
        <location evidence="1">Nucleus</location>
    </subcellularLocation>
</comment>
<evidence type="ECO:0000256" key="5">
    <source>
        <dbReference type="ARBA" id="ARBA00022618"/>
    </source>
</evidence>
<feature type="non-terminal residue" evidence="14">
    <location>
        <position position="458"/>
    </location>
</feature>
<evidence type="ECO:0000313" key="14">
    <source>
        <dbReference type="EMBL" id="KAH3844355.1"/>
    </source>
</evidence>
<dbReference type="PANTHER" id="PTHR15874">
    <property type="entry name" value="NUCLEOLAR AND SPINDLE-ASSOCIATED PROTEIN 1"/>
    <property type="match status" value="1"/>
</dbReference>
<feature type="compositionally biased region" description="Polar residues" evidence="12">
    <location>
        <begin position="265"/>
        <end position="274"/>
    </location>
</feature>
<reference evidence="14" key="2">
    <citation type="submission" date="2020-11" db="EMBL/GenBank/DDBJ databases">
        <authorList>
            <person name="McCartney M.A."/>
            <person name="Auch B."/>
            <person name="Kono T."/>
            <person name="Mallez S."/>
            <person name="Becker A."/>
            <person name="Gohl D.M."/>
            <person name="Silverstein K.A.T."/>
            <person name="Koren S."/>
            <person name="Bechman K.B."/>
            <person name="Herman A."/>
            <person name="Abrahante J.E."/>
            <person name="Garbe J."/>
        </authorList>
    </citation>
    <scope>NUCLEOTIDE SEQUENCE</scope>
    <source>
        <strain evidence="14">Duluth1</strain>
        <tissue evidence="14">Whole animal</tissue>
    </source>
</reference>